<dbReference type="EMBL" id="AYKW01000023">
    <property type="protein sequence ID" value="PIL28778.1"/>
    <property type="molecule type" value="Genomic_DNA"/>
</dbReference>
<dbReference type="OrthoDB" id="2748246at2759"/>
<protein>
    <submittedName>
        <fullName evidence="4">Uncharacterized protein</fullName>
    </submittedName>
</protein>
<feature type="domain" description="DUF8212" evidence="3">
    <location>
        <begin position="283"/>
        <end position="347"/>
    </location>
</feature>
<evidence type="ECO:0000313" key="5">
    <source>
        <dbReference type="Proteomes" id="UP000230002"/>
    </source>
</evidence>
<dbReference type="STRING" id="1077348.A0A2G8S5F5"/>
<dbReference type="Proteomes" id="UP000230002">
    <property type="component" value="Unassembled WGS sequence"/>
</dbReference>
<gene>
    <name evidence="4" type="ORF">GSI_08822</name>
</gene>
<feature type="compositionally biased region" description="Basic residues" evidence="1">
    <location>
        <begin position="9"/>
        <end position="19"/>
    </location>
</feature>
<reference evidence="4 5" key="1">
    <citation type="journal article" date="2015" name="Sci. Rep.">
        <title>Chromosome-level genome map provides insights into diverse defense mechanisms in the medicinal fungus Ganoderma sinense.</title>
        <authorList>
            <person name="Zhu Y."/>
            <person name="Xu J."/>
            <person name="Sun C."/>
            <person name="Zhou S."/>
            <person name="Xu H."/>
            <person name="Nelson D.R."/>
            <person name="Qian J."/>
            <person name="Song J."/>
            <person name="Luo H."/>
            <person name="Xiang L."/>
            <person name="Li Y."/>
            <person name="Xu Z."/>
            <person name="Ji A."/>
            <person name="Wang L."/>
            <person name="Lu S."/>
            <person name="Hayward A."/>
            <person name="Sun W."/>
            <person name="Li X."/>
            <person name="Schwartz D.C."/>
            <person name="Wang Y."/>
            <person name="Chen S."/>
        </authorList>
    </citation>
    <scope>NUCLEOTIDE SEQUENCE [LARGE SCALE GENOMIC DNA]</scope>
    <source>
        <strain evidence="4 5">ZZ0214-1</strain>
    </source>
</reference>
<accession>A0A2G8S5F5</accession>
<dbReference type="Pfam" id="PF26640">
    <property type="entry name" value="DUF8212"/>
    <property type="match status" value="1"/>
</dbReference>
<feature type="compositionally biased region" description="Basic and acidic residues" evidence="1">
    <location>
        <begin position="20"/>
        <end position="40"/>
    </location>
</feature>
<dbReference type="InterPro" id="IPR010730">
    <property type="entry name" value="HET"/>
</dbReference>
<feature type="domain" description="Heterokaryon incompatibility" evidence="2">
    <location>
        <begin position="109"/>
        <end position="167"/>
    </location>
</feature>
<evidence type="ECO:0000259" key="2">
    <source>
        <dbReference type="Pfam" id="PF06985"/>
    </source>
</evidence>
<dbReference type="InterPro" id="IPR058525">
    <property type="entry name" value="DUF8212"/>
</dbReference>
<feature type="compositionally biased region" description="Polar residues" evidence="1">
    <location>
        <begin position="46"/>
        <end position="63"/>
    </location>
</feature>
<comment type="caution">
    <text evidence="4">The sequence shown here is derived from an EMBL/GenBank/DDBJ whole genome shotgun (WGS) entry which is preliminary data.</text>
</comment>
<name>A0A2G8S5F5_9APHY</name>
<proteinExistence type="predicted"/>
<dbReference type="PANTHER" id="PTHR10622:SF10">
    <property type="entry name" value="HET DOMAIN-CONTAINING PROTEIN"/>
    <property type="match status" value="1"/>
</dbReference>
<dbReference type="Pfam" id="PF06985">
    <property type="entry name" value="HET"/>
    <property type="match status" value="1"/>
</dbReference>
<sequence length="347" mass="40355">MQWTSVRGRMGKTNRLKRPMYKEGEQTYEQLRKIQRRYEPKPQVSRRPSWTRQSTNDTWSPSPSLRFPRDSSPVNIHRRMRSNPFASWFARVRGLQSKVSRRSIWDNPNLSPKIRDACAVARKRRYRYIWIDSCCIDKSSSSELSEAINSMYRWYSLADICVAYLADVPPGDNHHADDSCFHRSRWFRRGWTLQELIAPVWLEFLSQDWAPIGSKHVLVSLVESVTDIDYEALLKLKPLDAFSVAQRLSWAAKRETTREEDRAYSLLGIFDIHIPTIYGEGDRAFRRLQEPIMQRIPDQSLFAWGDVYLPGSQLPSSSLPTDDPITVRAQSGFQYSTSPSARSPDNF</sequence>
<evidence type="ECO:0000259" key="3">
    <source>
        <dbReference type="Pfam" id="PF26640"/>
    </source>
</evidence>
<keyword evidence="5" id="KW-1185">Reference proteome</keyword>
<organism evidence="4 5">
    <name type="scientific">Ganoderma sinense ZZ0214-1</name>
    <dbReference type="NCBI Taxonomy" id="1077348"/>
    <lineage>
        <taxon>Eukaryota</taxon>
        <taxon>Fungi</taxon>
        <taxon>Dikarya</taxon>
        <taxon>Basidiomycota</taxon>
        <taxon>Agaricomycotina</taxon>
        <taxon>Agaricomycetes</taxon>
        <taxon>Polyporales</taxon>
        <taxon>Polyporaceae</taxon>
        <taxon>Ganoderma</taxon>
    </lineage>
</organism>
<evidence type="ECO:0000313" key="4">
    <source>
        <dbReference type="EMBL" id="PIL28778.1"/>
    </source>
</evidence>
<evidence type="ECO:0000256" key="1">
    <source>
        <dbReference type="SAM" id="MobiDB-lite"/>
    </source>
</evidence>
<dbReference type="AlphaFoldDB" id="A0A2G8S5F5"/>
<feature type="region of interest" description="Disordered" evidence="1">
    <location>
        <begin position="1"/>
        <end position="72"/>
    </location>
</feature>
<dbReference type="PANTHER" id="PTHR10622">
    <property type="entry name" value="HET DOMAIN-CONTAINING PROTEIN"/>
    <property type="match status" value="1"/>
</dbReference>